<dbReference type="Pfam" id="PF22482">
    <property type="entry name" value="AsnC_trans_reg_3"/>
    <property type="match status" value="1"/>
</dbReference>
<dbReference type="InterPro" id="IPR019885">
    <property type="entry name" value="Tscrpt_reg_HTH_AsnC-type_CS"/>
</dbReference>
<dbReference type="Pfam" id="PF13412">
    <property type="entry name" value="HTH_24"/>
    <property type="match status" value="1"/>
</dbReference>
<protein>
    <submittedName>
        <fullName evidence="5">Lrp/AsnC family transcriptional regulator</fullName>
    </submittedName>
</protein>
<keyword evidence="2" id="KW-0238">DNA-binding</keyword>
<feature type="domain" description="HTH asnC-type" evidence="4">
    <location>
        <begin position="17"/>
        <end position="77"/>
    </location>
</feature>
<dbReference type="OrthoDB" id="7501856at2"/>
<evidence type="ECO:0000259" key="4">
    <source>
        <dbReference type="PROSITE" id="PS50956"/>
    </source>
</evidence>
<organism evidence="5 6">
    <name type="scientific">Aeromicrobium fastidiosum</name>
    <dbReference type="NCBI Taxonomy" id="52699"/>
    <lineage>
        <taxon>Bacteria</taxon>
        <taxon>Bacillati</taxon>
        <taxon>Actinomycetota</taxon>
        <taxon>Actinomycetes</taxon>
        <taxon>Propionibacteriales</taxon>
        <taxon>Nocardioidaceae</taxon>
        <taxon>Aeromicrobium</taxon>
    </lineage>
</organism>
<comment type="caution">
    <text evidence="5">The sequence shown here is derived from an EMBL/GenBank/DDBJ whole genome shotgun (WGS) entry which is preliminary data.</text>
</comment>
<dbReference type="InterPro" id="IPR036390">
    <property type="entry name" value="WH_DNA-bd_sf"/>
</dbReference>
<evidence type="ECO:0000313" key="6">
    <source>
        <dbReference type="Proteomes" id="UP001515100"/>
    </source>
</evidence>
<dbReference type="SUPFAM" id="SSF46785">
    <property type="entry name" value="Winged helix' DNA-binding domain"/>
    <property type="match status" value="1"/>
</dbReference>
<dbReference type="InterPro" id="IPR019888">
    <property type="entry name" value="Tscrpt_reg_AsnC-like"/>
</dbReference>
<dbReference type="InterPro" id="IPR011991">
    <property type="entry name" value="ArsR-like_HTH"/>
</dbReference>
<dbReference type="InterPro" id="IPR036388">
    <property type="entry name" value="WH-like_DNA-bd_sf"/>
</dbReference>
<reference evidence="5" key="1">
    <citation type="submission" date="2019-09" db="EMBL/GenBank/DDBJ databases">
        <authorList>
            <person name="Li J."/>
        </authorList>
    </citation>
    <scope>NUCLEOTIDE SEQUENCE [LARGE SCALE GENOMIC DNA]</scope>
    <source>
        <strain evidence="5">NRBC 14897</strain>
    </source>
</reference>
<name>A0A641AMN6_9ACTN</name>
<evidence type="ECO:0000256" key="3">
    <source>
        <dbReference type="ARBA" id="ARBA00023163"/>
    </source>
</evidence>
<dbReference type="EMBL" id="SDPP02000003">
    <property type="protein sequence ID" value="KAA1376528.1"/>
    <property type="molecule type" value="Genomic_DNA"/>
</dbReference>
<dbReference type="InterPro" id="IPR054609">
    <property type="entry name" value="PF0864-like_C"/>
</dbReference>
<dbReference type="PROSITE" id="PS50956">
    <property type="entry name" value="HTH_ASNC_2"/>
    <property type="match status" value="1"/>
</dbReference>
<dbReference type="Proteomes" id="UP001515100">
    <property type="component" value="Unassembled WGS sequence"/>
</dbReference>
<dbReference type="PANTHER" id="PTHR30154">
    <property type="entry name" value="LEUCINE-RESPONSIVE REGULATORY PROTEIN"/>
    <property type="match status" value="1"/>
</dbReference>
<dbReference type="SUPFAM" id="SSF54909">
    <property type="entry name" value="Dimeric alpha+beta barrel"/>
    <property type="match status" value="1"/>
</dbReference>
<dbReference type="GO" id="GO:0043200">
    <property type="term" value="P:response to amino acid"/>
    <property type="evidence" value="ECO:0007669"/>
    <property type="project" value="TreeGrafter"/>
</dbReference>
<dbReference type="AlphaFoldDB" id="A0A641AMN6"/>
<gene>
    <name evidence="5" type="ORF">ESP62_013980</name>
</gene>
<dbReference type="GO" id="GO:0005829">
    <property type="term" value="C:cytosol"/>
    <property type="evidence" value="ECO:0007669"/>
    <property type="project" value="TreeGrafter"/>
</dbReference>
<dbReference type="CDD" id="cd00090">
    <property type="entry name" value="HTH_ARSR"/>
    <property type="match status" value="1"/>
</dbReference>
<proteinExistence type="predicted"/>
<dbReference type="Gene3D" id="1.10.10.10">
    <property type="entry name" value="Winged helix-like DNA-binding domain superfamily/Winged helix DNA-binding domain"/>
    <property type="match status" value="1"/>
</dbReference>
<dbReference type="PROSITE" id="PS00519">
    <property type="entry name" value="HTH_ASNC_1"/>
    <property type="match status" value="1"/>
</dbReference>
<evidence type="ECO:0000256" key="2">
    <source>
        <dbReference type="ARBA" id="ARBA00023125"/>
    </source>
</evidence>
<dbReference type="InterPro" id="IPR000485">
    <property type="entry name" value="AsnC-type_HTH_dom"/>
</dbReference>
<dbReference type="PRINTS" id="PR00033">
    <property type="entry name" value="HTHASNC"/>
</dbReference>
<dbReference type="SMART" id="SM00344">
    <property type="entry name" value="HTH_ASNC"/>
    <property type="match status" value="1"/>
</dbReference>
<dbReference type="GO" id="GO:0043565">
    <property type="term" value="F:sequence-specific DNA binding"/>
    <property type="evidence" value="ECO:0007669"/>
    <property type="project" value="InterPro"/>
</dbReference>
<evidence type="ECO:0000256" key="1">
    <source>
        <dbReference type="ARBA" id="ARBA00023015"/>
    </source>
</evidence>
<keyword evidence="1" id="KW-0805">Transcription regulation</keyword>
<accession>A0A641AMN6</accession>
<sequence>MAVMTDRKPVHPRAQSLDDTAKRIIELLQDDGRLSYSAIAKDVGLSEAAVRHRVQKLIESGVMQVVAVTDPLQMGFARQAMIGIKVSGNIREVAAELATMHQLDYIVVTTGRFDILAEIVAESDDELLDIISTQVSALDRVVSTETFVYLRLEKQTYAWGVR</sequence>
<evidence type="ECO:0000313" key="5">
    <source>
        <dbReference type="EMBL" id="KAA1376528.1"/>
    </source>
</evidence>
<dbReference type="Gene3D" id="3.30.70.920">
    <property type="match status" value="1"/>
</dbReference>
<keyword evidence="3" id="KW-0804">Transcription</keyword>
<dbReference type="PANTHER" id="PTHR30154:SF34">
    <property type="entry name" value="TRANSCRIPTIONAL REGULATOR AZLB"/>
    <property type="match status" value="1"/>
</dbReference>
<dbReference type="InterPro" id="IPR011008">
    <property type="entry name" value="Dimeric_a/b-barrel"/>
</dbReference>
<keyword evidence="6" id="KW-1185">Reference proteome</keyword>